<comment type="caution">
    <text evidence="3">The sequence shown here is derived from an EMBL/GenBank/DDBJ whole genome shotgun (WGS) entry which is preliminary data.</text>
</comment>
<evidence type="ECO:0000313" key="3">
    <source>
        <dbReference type="EMBL" id="PPQ75202.1"/>
    </source>
</evidence>
<reference evidence="3 4" key="1">
    <citation type="journal article" date="2018" name="Evol. Lett.">
        <title>Horizontal gene cluster transfer increased hallucinogenic mushroom diversity.</title>
        <authorList>
            <person name="Reynolds H.T."/>
            <person name="Vijayakumar V."/>
            <person name="Gluck-Thaler E."/>
            <person name="Korotkin H.B."/>
            <person name="Matheny P.B."/>
            <person name="Slot J.C."/>
        </authorList>
    </citation>
    <scope>NUCLEOTIDE SEQUENCE [LARGE SCALE GENOMIC DNA]</scope>
    <source>
        <strain evidence="3 4">2629</strain>
    </source>
</reference>
<dbReference type="EMBL" id="NHTK01005693">
    <property type="protein sequence ID" value="PPQ75202.1"/>
    <property type="molecule type" value="Genomic_DNA"/>
</dbReference>
<accession>A0A409W9M2</accession>
<sequence>MDTANVLSDDEYDVISNPGNRSLESSIDFAHEEYDLVREIPPQKAALHLFETTGWTSNQIQDYVCRGLQPKPESQSNGSRKRLIRVYVDGIFDSFDVGHALQLRQAKLAFPSVHLIVGVFSDAILQAKHSPLVRPEVERVELLRHCRWVNEILISPPWELSLTFLEEQSIDFVAIDEGTSLDPTCDMRRVKGYDELLKHGRIIKTRRTRGLASRSRTITMNTPTLPNSALSFVSPSTDPAAEPCVVGHKAESNILETS</sequence>
<feature type="domain" description="Cytidyltransferase-like" evidence="2">
    <location>
        <begin position="87"/>
        <end position="216"/>
    </location>
</feature>
<organism evidence="3 4">
    <name type="scientific">Panaeolus cyanescens</name>
    <dbReference type="NCBI Taxonomy" id="181874"/>
    <lineage>
        <taxon>Eukaryota</taxon>
        <taxon>Fungi</taxon>
        <taxon>Dikarya</taxon>
        <taxon>Basidiomycota</taxon>
        <taxon>Agaricomycotina</taxon>
        <taxon>Agaricomycetes</taxon>
        <taxon>Agaricomycetidae</taxon>
        <taxon>Agaricales</taxon>
        <taxon>Agaricineae</taxon>
        <taxon>Galeropsidaceae</taxon>
        <taxon>Panaeolus</taxon>
    </lineage>
</organism>
<protein>
    <recommendedName>
        <fullName evidence="1">choline-phosphate cytidylyltransferase</fullName>
        <ecNumber evidence="1">2.7.7.15</ecNumber>
    </recommendedName>
</protein>
<dbReference type="OrthoDB" id="17102at2759"/>
<dbReference type="Gene3D" id="3.40.50.620">
    <property type="entry name" value="HUPs"/>
    <property type="match status" value="1"/>
</dbReference>
<dbReference type="STRING" id="181874.A0A409W9M2"/>
<dbReference type="PANTHER" id="PTHR10739">
    <property type="entry name" value="CYTIDYLYLTRANSFERASE"/>
    <property type="match status" value="1"/>
</dbReference>
<evidence type="ECO:0000259" key="2">
    <source>
        <dbReference type="Pfam" id="PF01467"/>
    </source>
</evidence>
<dbReference type="GO" id="GO:0004105">
    <property type="term" value="F:choline-phosphate cytidylyltransferase activity"/>
    <property type="evidence" value="ECO:0007669"/>
    <property type="project" value="UniProtKB-EC"/>
</dbReference>
<dbReference type="Proteomes" id="UP000284842">
    <property type="component" value="Unassembled WGS sequence"/>
</dbReference>
<dbReference type="InterPro" id="IPR045049">
    <property type="entry name" value="Pcy1-like"/>
</dbReference>
<evidence type="ECO:0000256" key="1">
    <source>
        <dbReference type="ARBA" id="ARBA00026101"/>
    </source>
</evidence>
<dbReference type="AlphaFoldDB" id="A0A409W9M2"/>
<dbReference type="EC" id="2.7.7.15" evidence="1"/>
<proteinExistence type="predicted"/>
<gene>
    <name evidence="3" type="ORF">CVT24_010118</name>
</gene>
<dbReference type="GO" id="GO:0031210">
    <property type="term" value="F:phosphatidylcholine binding"/>
    <property type="evidence" value="ECO:0007669"/>
    <property type="project" value="TreeGrafter"/>
</dbReference>
<dbReference type="InParanoid" id="A0A409W9M2"/>
<dbReference type="NCBIfam" id="TIGR00125">
    <property type="entry name" value="cyt_tran_rel"/>
    <property type="match status" value="1"/>
</dbReference>
<keyword evidence="4" id="KW-1185">Reference proteome</keyword>
<dbReference type="Pfam" id="PF01467">
    <property type="entry name" value="CTP_transf_like"/>
    <property type="match status" value="1"/>
</dbReference>
<evidence type="ECO:0000313" key="4">
    <source>
        <dbReference type="Proteomes" id="UP000284842"/>
    </source>
</evidence>
<dbReference type="InterPro" id="IPR014729">
    <property type="entry name" value="Rossmann-like_a/b/a_fold"/>
</dbReference>
<name>A0A409W9M2_9AGAR</name>
<dbReference type="SUPFAM" id="SSF52374">
    <property type="entry name" value="Nucleotidylyl transferase"/>
    <property type="match status" value="1"/>
</dbReference>
<dbReference type="PANTHER" id="PTHR10739:SF13">
    <property type="entry name" value="CHOLINE-PHOSPHATE CYTIDYLYLTRANSFERASE"/>
    <property type="match status" value="1"/>
</dbReference>
<dbReference type="InterPro" id="IPR004821">
    <property type="entry name" value="Cyt_trans-like"/>
</dbReference>